<proteinExistence type="predicted"/>
<evidence type="ECO:0000313" key="2">
    <source>
        <dbReference type="EMBL" id="MFD2872793.1"/>
    </source>
</evidence>
<evidence type="ECO:0000313" key="3">
    <source>
        <dbReference type="Proteomes" id="UP001597557"/>
    </source>
</evidence>
<feature type="chain" id="PRO_5045773155" description="DUF4174 domain-containing protein" evidence="1">
    <location>
        <begin position="21"/>
        <end position="187"/>
    </location>
</feature>
<evidence type="ECO:0008006" key="4">
    <source>
        <dbReference type="Google" id="ProtNLM"/>
    </source>
</evidence>
<protein>
    <recommendedName>
        <fullName evidence="4">DUF4174 domain-containing protein</fullName>
    </recommendedName>
</protein>
<reference evidence="3" key="1">
    <citation type="journal article" date="2019" name="Int. J. Syst. Evol. Microbiol.">
        <title>The Global Catalogue of Microorganisms (GCM) 10K type strain sequencing project: providing services to taxonomists for standard genome sequencing and annotation.</title>
        <authorList>
            <consortium name="The Broad Institute Genomics Platform"/>
            <consortium name="The Broad Institute Genome Sequencing Center for Infectious Disease"/>
            <person name="Wu L."/>
            <person name="Ma J."/>
        </authorList>
    </citation>
    <scope>NUCLEOTIDE SEQUENCE [LARGE SCALE GENOMIC DNA]</scope>
    <source>
        <strain evidence="3">KCTC 22437</strain>
    </source>
</reference>
<dbReference type="RefSeq" id="WP_377184870.1">
    <property type="nucleotide sequence ID" value="NZ_JBHUPD010000002.1"/>
</dbReference>
<name>A0ABW5YBU9_9SPHI</name>
<dbReference type="EMBL" id="JBHUPD010000002">
    <property type="protein sequence ID" value="MFD2872793.1"/>
    <property type="molecule type" value="Genomic_DNA"/>
</dbReference>
<feature type="signal peptide" evidence="1">
    <location>
        <begin position="1"/>
        <end position="20"/>
    </location>
</feature>
<keyword evidence="3" id="KW-1185">Reference proteome</keyword>
<gene>
    <name evidence="2" type="ORF">ACFS5N_09960</name>
</gene>
<keyword evidence="1" id="KW-0732">Signal</keyword>
<dbReference type="Proteomes" id="UP001597557">
    <property type="component" value="Unassembled WGS sequence"/>
</dbReference>
<comment type="caution">
    <text evidence="2">The sequence shown here is derived from an EMBL/GenBank/DDBJ whole genome shotgun (WGS) entry which is preliminary data.</text>
</comment>
<organism evidence="2 3">
    <name type="scientific">Mucilaginibacter ximonensis</name>
    <dbReference type="NCBI Taxonomy" id="538021"/>
    <lineage>
        <taxon>Bacteria</taxon>
        <taxon>Pseudomonadati</taxon>
        <taxon>Bacteroidota</taxon>
        <taxon>Sphingobacteriia</taxon>
        <taxon>Sphingobacteriales</taxon>
        <taxon>Sphingobacteriaceae</taxon>
        <taxon>Mucilaginibacter</taxon>
    </lineage>
</organism>
<sequence>MKNILLIFILAIGCSSNCCAQQFETIKRPTFEKQKPLVLIKLPDPGHKEIPFEQATRVLADSDIAEINVIKGEQALKYYGEKGSKGVIILAIMKTTNTFNTHALLDKFHVAKKNQRLPVKLDNITLDNPYDLYFSASKIKSIWVMNDKHGKPQFISINTKTPPVKRQADKVFDQFQLTDYRFDRMMK</sequence>
<evidence type="ECO:0000256" key="1">
    <source>
        <dbReference type="SAM" id="SignalP"/>
    </source>
</evidence>
<accession>A0ABW5YBU9</accession>